<evidence type="ECO:0000313" key="3">
    <source>
        <dbReference type="Proteomes" id="UP000290848"/>
    </source>
</evidence>
<dbReference type="InterPro" id="IPR032186">
    <property type="entry name" value="DUF5018"/>
</dbReference>
<dbReference type="Proteomes" id="UP000290848">
    <property type="component" value="Unassembled WGS sequence"/>
</dbReference>
<proteinExistence type="predicted"/>
<comment type="caution">
    <text evidence="2">The sequence shown here is derived from an EMBL/GenBank/DDBJ whole genome shotgun (WGS) entry which is preliminary data.</text>
</comment>
<dbReference type="Pfam" id="PF16410">
    <property type="entry name" value="DUF5018"/>
    <property type="match status" value="1"/>
</dbReference>
<gene>
    <name evidence="2" type="ORF">EKH83_17325</name>
</gene>
<evidence type="ECO:0000313" key="2">
    <source>
        <dbReference type="EMBL" id="RXF68031.1"/>
    </source>
</evidence>
<dbReference type="PROSITE" id="PS51257">
    <property type="entry name" value="PROKAR_LIPOPROTEIN"/>
    <property type="match status" value="1"/>
</dbReference>
<protein>
    <submittedName>
        <fullName evidence="2">DUF5018 domain-containing protein</fullName>
    </submittedName>
</protein>
<sequence length="584" mass="62744">MDMKNKLTIFIATVGLLFFFGCQKPDDLSPSVAHSGINTISAFLTDADGNILDENNGKFTAIITEGSRDIVIPIPYYYPESSDNQVTPQMLSRMRIRAGLDDNVTISPALLYLDLSSGKKYTITVTNQRKEKQEYTIRGEIVKSAACAIEEFALPELSLTGVINQANKTISLVTLDNLPSVIASVRLSPHATISPDPRSTAIDYNSDRQFVVTAHDGTTKATYTVKKAVPDKLPAGIRPGSAKIMFAKKLIADLGAPANNHGGLAATKDYVIISTRTNQNVVIDAKTGALLSPIDVSVTGGGLNNMYNTADNAGNILIGNLAQNAGTYKIWKLTPPGGHPELFINWTANTTFAVGRKFSVQGNINSDAIITAPLHNGSGAQFARWRVSGGALQSQTPDIITINGLTWGTHVDVVATSPTDVNADYFVARYSDHIAGENGNVYSMLNWINGSNKTVRKSLVNVNSNFVSNAVAYTVFNKTPYVLVNYANGFTWGQADMVYLVNASSVNSFTADYNSWGGPWGAGGAVEWACELHKYGAMSASGVANGNATGDVAFVQSEDGYFLYAYFMFTNGYVVGVQFDCVDI</sequence>
<name>A0A4Q0M4X5_9SPHI</name>
<organism evidence="2 3">
    <name type="scientific">Arcticibacter tournemirensis</name>
    <dbReference type="NCBI Taxonomy" id="699437"/>
    <lineage>
        <taxon>Bacteria</taxon>
        <taxon>Pseudomonadati</taxon>
        <taxon>Bacteroidota</taxon>
        <taxon>Sphingobacteriia</taxon>
        <taxon>Sphingobacteriales</taxon>
        <taxon>Sphingobacteriaceae</taxon>
        <taxon>Arcticibacter</taxon>
    </lineage>
</organism>
<reference evidence="2 3" key="1">
    <citation type="submission" date="2018-12" db="EMBL/GenBank/DDBJ databases">
        <title>The Draft Genome Sequence of the Soil Bacterium Pedobacter tournemirensis R1.</title>
        <authorList>
            <person name="He J."/>
        </authorList>
    </citation>
    <scope>NUCLEOTIDE SEQUENCE [LARGE SCALE GENOMIC DNA]</scope>
    <source>
        <strain evidence="2 3">R1</strain>
    </source>
</reference>
<accession>A0A4Q0M4X5</accession>
<dbReference type="EMBL" id="RXOC01000013">
    <property type="protein sequence ID" value="RXF68031.1"/>
    <property type="molecule type" value="Genomic_DNA"/>
</dbReference>
<dbReference type="SUPFAM" id="SSF51004">
    <property type="entry name" value="C-terminal (heme d1) domain of cytochrome cd1-nitrite reductase"/>
    <property type="match status" value="1"/>
</dbReference>
<dbReference type="Gene3D" id="2.60.40.2340">
    <property type="match status" value="1"/>
</dbReference>
<feature type="domain" description="DUF5018" evidence="1">
    <location>
        <begin position="17"/>
        <end position="364"/>
    </location>
</feature>
<dbReference type="InterPro" id="IPR011048">
    <property type="entry name" value="Haem_d1_sf"/>
</dbReference>
<evidence type="ECO:0000259" key="1">
    <source>
        <dbReference type="Pfam" id="PF16410"/>
    </source>
</evidence>
<dbReference type="AlphaFoldDB" id="A0A4Q0M4X5"/>